<gene>
    <name evidence="8" type="ORF">GR138_10625</name>
</gene>
<reference evidence="8 9" key="1">
    <citation type="submission" date="2019-12" db="EMBL/GenBank/DDBJ databases">
        <title>Shinella kummerowiae sp. nov., a symbiotic bacterium isolated from root nodules of the herbal legume Kummerowia stipulacea.</title>
        <authorList>
            <person name="Gao J."/>
        </authorList>
    </citation>
    <scope>NUCLEOTIDE SEQUENCE [LARGE SCALE GENOMIC DNA]</scope>
    <source>
        <strain evidence="8 9">CCBAU 25048</strain>
    </source>
</reference>
<name>A0A6N8SDI7_9HYPH</name>
<dbReference type="Pfam" id="PF07683">
    <property type="entry name" value="CobW_C"/>
    <property type="match status" value="1"/>
</dbReference>
<comment type="function">
    <text evidence="5">Zinc chaperone that directly transfers zinc cofactor to target proteins, thereby activating them. Zinc is transferred from the CXCC motif in the GTPase domain to the zinc binding site in target proteins in a process requiring GTP hydrolysis.</text>
</comment>
<sequence>MTDIPAFTPVHLLTGFLGSGKTTLLKRLLTDPALSDTAVLINEFGEVGLDHHLVERIDDTMVLLQSGCVCCTVRGELADALRELHSKRERGLVPPFARVIIESTGLADPFPVLSTLKSDPVLRHHFRVGSVVTTVDAVNGQLQLDTYMESNRQAAIADRIVITKTDLCDVAPDTLITRLRQLNPDAICHIATPHGPDAETLFADGAVHRSAQLQSASGFYCDAPAALQTADGAVHRSAISSFVIVVDEQIDWTGFGVWLTMLLNRHGDRVLRVKGILNLSGEERPVAVHGVQHLVHPPVHMDAWPFNERASRIVFIVDGLDANLLKRSFNAFALAGKVEAHPQPEAAAQARNAQSP</sequence>
<dbReference type="PANTHER" id="PTHR13748">
    <property type="entry name" value="COBW-RELATED"/>
    <property type="match status" value="1"/>
</dbReference>
<feature type="domain" description="CobW C-terminal" evidence="7">
    <location>
        <begin position="239"/>
        <end position="333"/>
    </location>
</feature>
<organism evidence="8 9">
    <name type="scientific">Shinella kummerowiae</name>
    <dbReference type="NCBI Taxonomy" id="417745"/>
    <lineage>
        <taxon>Bacteria</taxon>
        <taxon>Pseudomonadati</taxon>
        <taxon>Pseudomonadota</taxon>
        <taxon>Alphaproteobacteria</taxon>
        <taxon>Hyphomicrobiales</taxon>
        <taxon>Rhizobiaceae</taxon>
        <taxon>Shinella</taxon>
    </lineage>
</organism>
<dbReference type="SUPFAM" id="SSF90002">
    <property type="entry name" value="Hypothetical protein YjiA, C-terminal domain"/>
    <property type="match status" value="1"/>
</dbReference>
<dbReference type="InterPro" id="IPR036627">
    <property type="entry name" value="CobW-likC_sf"/>
</dbReference>
<dbReference type="AlphaFoldDB" id="A0A6N8SDI7"/>
<evidence type="ECO:0000256" key="5">
    <source>
        <dbReference type="ARBA" id="ARBA00045658"/>
    </source>
</evidence>
<dbReference type="SUPFAM" id="SSF52540">
    <property type="entry name" value="P-loop containing nucleoside triphosphate hydrolases"/>
    <property type="match status" value="1"/>
</dbReference>
<dbReference type="SMART" id="SM00833">
    <property type="entry name" value="CobW_C"/>
    <property type="match status" value="1"/>
</dbReference>
<keyword evidence="1" id="KW-0547">Nucleotide-binding</keyword>
<evidence type="ECO:0000313" key="8">
    <source>
        <dbReference type="EMBL" id="MXN45648.1"/>
    </source>
</evidence>
<dbReference type="GO" id="GO:0016787">
    <property type="term" value="F:hydrolase activity"/>
    <property type="evidence" value="ECO:0007669"/>
    <property type="project" value="UniProtKB-KW"/>
</dbReference>
<keyword evidence="3" id="KW-0143">Chaperone</keyword>
<dbReference type="OrthoDB" id="9808822at2"/>
<comment type="catalytic activity">
    <reaction evidence="6">
        <text>GTP + H2O = GDP + phosphate + H(+)</text>
        <dbReference type="Rhea" id="RHEA:19669"/>
        <dbReference type="ChEBI" id="CHEBI:15377"/>
        <dbReference type="ChEBI" id="CHEBI:15378"/>
        <dbReference type="ChEBI" id="CHEBI:37565"/>
        <dbReference type="ChEBI" id="CHEBI:43474"/>
        <dbReference type="ChEBI" id="CHEBI:58189"/>
    </reaction>
    <physiologicalReaction direction="left-to-right" evidence="6">
        <dbReference type="Rhea" id="RHEA:19670"/>
    </physiologicalReaction>
</comment>
<proteinExistence type="inferred from homology"/>
<accession>A0A6N8SDI7</accession>
<keyword evidence="2" id="KW-0378">Hydrolase</keyword>
<dbReference type="Gene3D" id="3.30.1220.10">
    <property type="entry name" value="CobW-like, C-terminal domain"/>
    <property type="match status" value="1"/>
</dbReference>
<evidence type="ECO:0000313" key="9">
    <source>
        <dbReference type="Proteomes" id="UP000435802"/>
    </source>
</evidence>
<dbReference type="Gene3D" id="3.40.50.300">
    <property type="entry name" value="P-loop containing nucleotide triphosphate hydrolases"/>
    <property type="match status" value="1"/>
</dbReference>
<evidence type="ECO:0000256" key="2">
    <source>
        <dbReference type="ARBA" id="ARBA00022801"/>
    </source>
</evidence>
<dbReference type="PANTHER" id="PTHR13748:SF62">
    <property type="entry name" value="COBW DOMAIN-CONTAINING PROTEIN"/>
    <property type="match status" value="1"/>
</dbReference>
<dbReference type="Pfam" id="PF02492">
    <property type="entry name" value="cobW"/>
    <property type="match status" value="1"/>
</dbReference>
<evidence type="ECO:0000256" key="6">
    <source>
        <dbReference type="ARBA" id="ARBA00049117"/>
    </source>
</evidence>
<dbReference type="InterPro" id="IPR051316">
    <property type="entry name" value="Zinc-reg_GTPase_activator"/>
</dbReference>
<evidence type="ECO:0000256" key="3">
    <source>
        <dbReference type="ARBA" id="ARBA00023186"/>
    </source>
</evidence>
<dbReference type="InterPro" id="IPR027417">
    <property type="entry name" value="P-loop_NTPase"/>
</dbReference>
<dbReference type="RefSeq" id="WP_160859101.1">
    <property type="nucleotide sequence ID" value="NZ_WUMK01000003.1"/>
</dbReference>
<dbReference type="InterPro" id="IPR011629">
    <property type="entry name" value="CobW-like_C"/>
</dbReference>
<protein>
    <submittedName>
        <fullName evidence="8">GTP-binding protein</fullName>
    </submittedName>
</protein>
<keyword evidence="9" id="KW-1185">Reference proteome</keyword>
<evidence type="ECO:0000256" key="1">
    <source>
        <dbReference type="ARBA" id="ARBA00022741"/>
    </source>
</evidence>
<dbReference type="EMBL" id="WUMK01000003">
    <property type="protein sequence ID" value="MXN45648.1"/>
    <property type="molecule type" value="Genomic_DNA"/>
</dbReference>
<dbReference type="GO" id="GO:0005737">
    <property type="term" value="C:cytoplasm"/>
    <property type="evidence" value="ECO:0007669"/>
    <property type="project" value="TreeGrafter"/>
</dbReference>
<comment type="similarity">
    <text evidence="4">Belongs to the SIMIBI class G3E GTPase family. ZNG1 subfamily.</text>
</comment>
<evidence type="ECO:0000259" key="7">
    <source>
        <dbReference type="SMART" id="SM00833"/>
    </source>
</evidence>
<dbReference type="CDD" id="cd03112">
    <property type="entry name" value="CobW-like"/>
    <property type="match status" value="1"/>
</dbReference>
<comment type="caution">
    <text evidence="8">The sequence shown here is derived from an EMBL/GenBank/DDBJ whole genome shotgun (WGS) entry which is preliminary data.</text>
</comment>
<dbReference type="InterPro" id="IPR003495">
    <property type="entry name" value="CobW/HypB/UreG_nucleotide-bd"/>
</dbReference>
<dbReference type="Proteomes" id="UP000435802">
    <property type="component" value="Unassembled WGS sequence"/>
</dbReference>
<evidence type="ECO:0000256" key="4">
    <source>
        <dbReference type="ARBA" id="ARBA00034320"/>
    </source>
</evidence>
<dbReference type="GO" id="GO:0000166">
    <property type="term" value="F:nucleotide binding"/>
    <property type="evidence" value="ECO:0007669"/>
    <property type="project" value="UniProtKB-KW"/>
</dbReference>